<name>A0A917PTQ7_9MICO</name>
<comment type="caution">
    <text evidence="1">The sequence shown here is derived from an EMBL/GenBank/DDBJ whole genome shotgun (WGS) entry which is preliminary data.</text>
</comment>
<organism evidence="1 2">
    <name type="scientific">Agromyces bauzanensis</name>
    <dbReference type="NCBI Taxonomy" id="1308924"/>
    <lineage>
        <taxon>Bacteria</taxon>
        <taxon>Bacillati</taxon>
        <taxon>Actinomycetota</taxon>
        <taxon>Actinomycetes</taxon>
        <taxon>Micrococcales</taxon>
        <taxon>Microbacteriaceae</taxon>
        <taxon>Agromyces</taxon>
    </lineage>
</organism>
<dbReference type="EMBL" id="BMMD01000023">
    <property type="protein sequence ID" value="GGJ91162.1"/>
    <property type="molecule type" value="Genomic_DNA"/>
</dbReference>
<dbReference type="Proteomes" id="UP000636956">
    <property type="component" value="Unassembled WGS sequence"/>
</dbReference>
<dbReference type="RefSeq" id="WP_188744407.1">
    <property type="nucleotide sequence ID" value="NZ_BAABFW010000013.1"/>
</dbReference>
<keyword evidence="2" id="KW-1185">Reference proteome</keyword>
<gene>
    <name evidence="1" type="ORF">GCM10011372_32010</name>
</gene>
<proteinExistence type="predicted"/>
<evidence type="ECO:0000313" key="2">
    <source>
        <dbReference type="Proteomes" id="UP000636956"/>
    </source>
</evidence>
<accession>A0A917PTQ7</accession>
<sequence length="70" mass="7541">MDEPPHDERMRRLQRIAYGALESDAERAAALAELESLRREHAAMDAPAASVVGGARAGAGRRRVVDLAVC</sequence>
<reference evidence="1" key="1">
    <citation type="journal article" date="2014" name="Int. J. Syst. Evol. Microbiol.">
        <title>Complete genome sequence of Corynebacterium casei LMG S-19264T (=DSM 44701T), isolated from a smear-ripened cheese.</title>
        <authorList>
            <consortium name="US DOE Joint Genome Institute (JGI-PGF)"/>
            <person name="Walter F."/>
            <person name="Albersmeier A."/>
            <person name="Kalinowski J."/>
            <person name="Ruckert C."/>
        </authorList>
    </citation>
    <scope>NUCLEOTIDE SEQUENCE</scope>
    <source>
        <strain evidence="1">CGMCC 1.8984</strain>
    </source>
</reference>
<evidence type="ECO:0000313" key="1">
    <source>
        <dbReference type="EMBL" id="GGJ91162.1"/>
    </source>
</evidence>
<dbReference type="AlphaFoldDB" id="A0A917PTQ7"/>
<protein>
    <submittedName>
        <fullName evidence="1">Uncharacterized protein</fullName>
    </submittedName>
</protein>
<reference evidence="1" key="2">
    <citation type="submission" date="2020-09" db="EMBL/GenBank/DDBJ databases">
        <authorList>
            <person name="Sun Q."/>
            <person name="Zhou Y."/>
        </authorList>
    </citation>
    <scope>NUCLEOTIDE SEQUENCE</scope>
    <source>
        <strain evidence="1">CGMCC 1.8984</strain>
    </source>
</reference>